<dbReference type="EMBL" id="MHCJ01000003">
    <property type="protein sequence ID" value="OGY18701.1"/>
    <property type="molecule type" value="Genomic_DNA"/>
</dbReference>
<evidence type="ECO:0000313" key="7">
    <source>
        <dbReference type="Proteomes" id="UP000179233"/>
    </source>
</evidence>
<feature type="transmembrane region" description="Helical" evidence="5">
    <location>
        <begin position="163"/>
        <end position="185"/>
    </location>
</feature>
<feature type="transmembrane region" description="Helical" evidence="5">
    <location>
        <begin position="125"/>
        <end position="143"/>
    </location>
</feature>
<evidence type="ECO:0000256" key="3">
    <source>
        <dbReference type="ARBA" id="ARBA00022989"/>
    </source>
</evidence>
<sequence length="188" mass="20256">MSSLTSLVLSSIRVIIFSLEDSLVSTLGVVTGIAAGTKDRFVILLSGLIVILVESLSMAAGTYLSDKSEKEAHFAKRTKLSLHRRRRIDEIDRTNPAREAWLMGAFYVLGGSVPILPYLFLPVSWAIAVSVLATLVTLFLVGVEKGRLTQTSPLRSGFEMVTVSFAAAAIGFLVGRASSIVFPGLRAR</sequence>
<feature type="transmembrane region" description="Helical" evidence="5">
    <location>
        <begin position="41"/>
        <end position="64"/>
    </location>
</feature>
<dbReference type="PANTHER" id="PTHR31851">
    <property type="entry name" value="FE(2+)/MN(2+) TRANSPORTER PCL1"/>
    <property type="match status" value="1"/>
</dbReference>
<dbReference type="Pfam" id="PF01988">
    <property type="entry name" value="VIT1"/>
    <property type="match status" value="2"/>
</dbReference>
<organism evidence="6 7">
    <name type="scientific">Candidatus Chisholmbacteria bacterium RIFCSPHIGHO2_01_FULL_52_32</name>
    <dbReference type="NCBI Taxonomy" id="1797591"/>
    <lineage>
        <taxon>Bacteria</taxon>
        <taxon>Candidatus Chisholmiibacteriota</taxon>
    </lineage>
</organism>
<dbReference type="GO" id="GO:0005384">
    <property type="term" value="F:manganese ion transmembrane transporter activity"/>
    <property type="evidence" value="ECO:0007669"/>
    <property type="project" value="InterPro"/>
</dbReference>
<dbReference type="CDD" id="cd01059">
    <property type="entry name" value="CCC1_like"/>
    <property type="match status" value="1"/>
</dbReference>
<evidence type="ECO:0008006" key="8">
    <source>
        <dbReference type="Google" id="ProtNLM"/>
    </source>
</evidence>
<feature type="transmembrane region" description="Helical" evidence="5">
    <location>
        <begin position="12"/>
        <end position="35"/>
    </location>
</feature>
<name>A0A1G1VTG2_9BACT</name>
<keyword evidence="4 5" id="KW-0472">Membrane</keyword>
<evidence type="ECO:0000256" key="1">
    <source>
        <dbReference type="ARBA" id="ARBA00004127"/>
    </source>
</evidence>
<evidence type="ECO:0000256" key="5">
    <source>
        <dbReference type="SAM" id="Phobius"/>
    </source>
</evidence>
<dbReference type="InterPro" id="IPR008217">
    <property type="entry name" value="Ccc1_fam"/>
</dbReference>
<evidence type="ECO:0000256" key="4">
    <source>
        <dbReference type="ARBA" id="ARBA00023136"/>
    </source>
</evidence>
<feature type="transmembrane region" description="Helical" evidence="5">
    <location>
        <begin position="100"/>
        <end position="119"/>
    </location>
</feature>
<protein>
    <recommendedName>
        <fullName evidence="8">VIT family protein</fullName>
    </recommendedName>
</protein>
<keyword evidence="3 5" id="KW-1133">Transmembrane helix</keyword>
<evidence type="ECO:0000313" key="6">
    <source>
        <dbReference type="EMBL" id="OGY18701.1"/>
    </source>
</evidence>
<dbReference type="AlphaFoldDB" id="A0A1G1VTG2"/>
<accession>A0A1G1VTG2</accession>
<proteinExistence type="predicted"/>
<dbReference type="GO" id="GO:0012505">
    <property type="term" value="C:endomembrane system"/>
    <property type="evidence" value="ECO:0007669"/>
    <property type="project" value="UniProtKB-SubCell"/>
</dbReference>
<dbReference type="Proteomes" id="UP000179233">
    <property type="component" value="Unassembled WGS sequence"/>
</dbReference>
<evidence type="ECO:0000256" key="2">
    <source>
        <dbReference type="ARBA" id="ARBA00022692"/>
    </source>
</evidence>
<gene>
    <name evidence="6" type="ORF">A2786_04365</name>
</gene>
<keyword evidence="2 5" id="KW-0812">Transmembrane</keyword>
<reference evidence="6 7" key="1">
    <citation type="journal article" date="2016" name="Nat. Commun.">
        <title>Thousands of microbial genomes shed light on interconnected biogeochemical processes in an aquifer system.</title>
        <authorList>
            <person name="Anantharaman K."/>
            <person name="Brown C.T."/>
            <person name="Hug L.A."/>
            <person name="Sharon I."/>
            <person name="Castelle C.J."/>
            <person name="Probst A.J."/>
            <person name="Thomas B.C."/>
            <person name="Singh A."/>
            <person name="Wilkins M.J."/>
            <person name="Karaoz U."/>
            <person name="Brodie E.L."/>
            <person name="Williams K.H."/>
            <person name="Hubbard S.S."/>
            <person name="Banfield J.F."/>
        </authorList>
    </citation>
    <scope>NUCLEOTIDE SEQUENCE [LARGE SCALE GENOMIC DNA]</scope>
</reference>
<comment type="caution">
    <text evidence="6">The sequence shown here is derived from an EMBL/GenBank/DDBJ whole genome shotgun (WGS) entry which is preliminary data.</text>
</comment>
<dbReference type="GO" id="GO:0030026">
    <property type="term" value="P:intracellular manganese ion homeostasis"/>
    <property type="evidence" value="ECO:0007669"/>
    <property type="project" value="InterPro"/>
</dbReference>
<comment type="subcellular location">
    <subcellularLocation>
        <location evidence="1">Endomembrane system</location>
        <topology evidence="1">Multi-pass membrane protein</topology>
    </subcellularLocation>
</comment>